<name>G7DZ27_MIXOS</name>
<dbReference type="HOGENOM" id="CLU_2606543_0_0_1"/>
<reference evidence="1 2" key="1">
    <citation type="journal article" date="2011" name="J. Gen. Appl. Microbiol.">
        <title>Draft genome sequencing of the enigmatic basidiomycete Mixia osmundae.</title>
        <authorList>
            <person name="Nishida H."/>
            <person name="Nagatsuka Y."/>
            <person name="Sugiyama J."/>
        </authorList>
    </citation>
    <scope>NUCLEOTIDE SEQUENCE [LARGE SCALE GENOMIC DNA]</scope>
    <source>
        <strain evidence="2">CBS 9802 / IAM 14324 / JCM 22182 / KY 12970</strain>
    </source>
</reference>
<accession>G7DZ27</accession>
<dbReference type="InParanoid" id="G7DZ27"/>
<dbReference type="Proteomes" id="UP000009131">
    <property type="component" value="Unassembled WGS sequence"/>
</dbReference>
<dbReference type="RefSeq" id="XP_014566835.1">
    <property type="nucleotide sequence ID" value="XM_014711349.1"/>
</dbReference>
<keyword evidence="2" id="KW-1185">Reference proteome</keyword>
<evidence type="ECO:0000313" key="2">
    <source>
        <dbReference type="Proteomes" id="UP000009131"/>
    </source>
</evidence>
<evidence type="ECO:0000313" key="1">
    <source>
        <dbReference type="EMBL" id="GAA95837.1"/>
    </source>
</evidence>
<reference evidence="1 2" key="2">
    <citation type="journal article" date="2012" name="Open Biol.">
        <title>Characteristics of nucleosomes and linker DNA regions on the genome of the basidiomycete Mixia osmundae revealed by mono- and dinucleosome mapping.</title>
        <authorList>
            <person name="Nishida H."/>
            <person name="Kondo S."/>
            <person name="Matsumoto T."/>
            <person name="Suzuki Y."/>
            <person name="Yoshikawa H."/>
            <person name="Taylor T.D."/>
            <person name="Sugiyama J."/>
        </authorList>
    </citation>
    <scope>NUCLEOTIDE SEQUENCE [LARGE SCALE GENOMIC DNA]</scope>
    <source>
        <strain evidence="2">CBS 9802 / IAM 14324 / JCM 22182 / KY 12970</strain>
    </source>
</reference>
<gene>
    <name evidence="1" type="primary">Mo02494</name>
    <name evidence="1" type="ORF">E5Q_02494</name>
</gene>
<dbReference type="AlphaFoldDB" id="G7DZ27"/>
<dbReference type="EMBL" id="BABT02000067">
    <property type="protein sequence ID" value="GAA95837.1"/>
    <property type="molecule type" value="Genomic_DNA"/>
</dbReference>
<comment type="caution">
    <text evidence="1">The sequence shown here is derived from an EMBL/GenBank/DDBJ whole genome shotgun (WGS) entry which is preliminary data.</text>
</comment>
<proteinExistence type="predicted"/>
<sequence>MKTDATLMMRRRARSTRYRRSSMYMAPLLSLYCAAGLSYLICGELVLHAFFKQETMWTALPTDRAAAVPDHRPLLVARG</sequence>
<protein>
    <submittedName>
        <fullName evidence="1">Uncharacterized protein</fullName>
    </submittedName>
</protein>
<organism evidence="1 2">
    <name type="scientific">Mixia osmundae (strain CBS 9802 / IAM 14324 / JCM 22182 / KY 12970)</name>
    <dbReference type="NCBI Taxonomy" id="764103"/>
    <lineage>
        <taxon>Eukaryota</taxon>
        <taxon>Fungi</taxon>
        <taxon>Dikarya</taxon>
        <taxon>Basidiomycota</taxon>
        <taxon>Pucciniomycotina</taxon>
        <taxon>Mixiomycetes</taxon>
        <taxon>Mixiales</taxon>
        <taxon>Mixiaceae</taxon>
        <taxon>Mixia</taxon>
    </lineage>
</organism>